<protein>
    <submittedName>
        <fullName evidence="2">Uncharacterized protein</fullName>
    </submittedName>
</protein>
<dbReference type="Gramene" id="PUZ45428">
    <property type="protein sequence ID" value="PUZ45428"/>
    <property type="gene ID" value="GQ55_8G222700"/>
</dbReference>
<reference evidence="2 3" key="1">
    <citation type="submission" date="2018-04" db="EMBL/GenBank/DDBJ databases">
        <title>WGS assembly of Panicum hallii var. hallii HAL2.</title>
        <authorList>
            <person name="Lovell J."/>
            <person name="Jenkins J."/>
            <person name="Lowry D."/>
            <person name="Mamidi S."/>
            <person name="Sreedasyam A."/>
            <person name="Weng X."/>
            <person name="Barry K."/>
            <person name="Bonette J."/>
            <person name="Campitelli B."/>
            <person name="Daum C."/>
            <person name="Gordon S."/>
            <person name="Gould B."/>
            <person name="Lipzen A."/>
            <person name="MacQueen A."/>
            <person name="Palacio-Mejia J."/>
            <person name="Plott C."/>
            <person name="Shakirov E."/>
            <person name="Shu S."/>
            <person name="Yoshinaga Y."/>
            <person name="Zane M."/>
            <person name="Rokhsar D."/>
            <person name="Grimwood J."/>
            <person name="Schmutz J."/>
            <person name="Juenger T."/>
        </authorList>
    </citation>
    <scope>NUCLEOTIDE SEQUENCE [LARGE SCALE GENOMIC DNA]</scope>
    <source>
        <strain evidence="3">cv. HAL2</strain>
    </source>
</reference>
<evidence type="ECO:0000313" key="3">
    <source>
        <dbReference type="Proteomes" id="UP000244336"/>
    </source>
</evidence>
<proteinExistence type="predicted"/>
<name>A0A2T7CQ24_9POAL</name>
<sequence>MGRILFSSAQNRISPPPWWWPVGGGSSSSQSSSGRPRRAEPFRRRRLGSGNPKPPFPQSTPLPPHPYPAVSSCCGGVPARRSRHTAGARSPSGGSGGGEQSNRKKQRLVEGLGNEEEGESGFEVYVGKGREGAEDRSDLGADTPIDFASVPEVYTAARAGFSGACGNRRLAEPRKFS</sequence>
<evidence type="ECO:0000313" key="2">
    <source>
        <dbReference type="EMBL" id="PUZ45428.1"/>
    </source>
</evidence>
<feature type="region of interest" description="Disordered" evidence="1">
    <location>
        <begin position="1"/>
        <end position="122"/>
    </location>
</feature>
<feature type="compositionally biased region" description="Pro residues" evidence="1">
    <location>
        <begin position="52"/>
        <end position="67"/>
    </location>
</feature>
<gene>
    <name evidence="2" type="ORF">GQ55_8G222700</name>
</gene>
<accession>A0A2T7CQ24</accession>
<dbReference type="EMBL" id="CM009756">
    <property type="protein sequence ID" value="PUZ45428.1"/>
    <property type="molecule type" value="Genomic_DNA"/>
</dbReference>
<dbReference type="AlphaFoldDB" id="A0A2T7CQ24"/>
<evidence type="ECO:0000256" key="1">
    <source>
        <dbReference type="SAM" id="MobiDB-lite"/>
    </source>
</evidence>
<organism evidence="2 3">
    <name type="scientific">Panicum hallii var. hallii</name>
    <dbReference type="NCBI Taxonomy" id="1504633"/>
    <lineage>
        <taxon>Eukaryota</taxon>
        <taxon>Viridiplantae</taxon>
        <taxon>Streptophyta</taxon>
        <taxon>Embryophyta</taxon>
        <taxon>Tracheophyta</taxon>
        <taxon>Spermatophyta</taxon>
        <taxon>Magnoliopsida</taxon>
        <taxon>Liliopsida</taxon>
        <taxon>Poales</taxon>
        <taxon>Poaceae</taxon>
        <taxon>PACMAD clade</taxon>
        <taxon>Panicoideae</taxon>
        <taxon>Panicodae</taxon>
        <taxon>Paniceae</taxon>
        <taxon>Panicinae</taxon>
        <taxon>Panicum</taxon>
        <taxon>Panicum sect. Panicum</taxon>
    </lineage>
</organism>
<dbReference type="Proteomes" id="UP000244336">
    <property type="component" value="Chromosome 8"/>
</dbReference>
<keyword evidence="3" id="KW-1185">Reference proteome</keyword>